<protein>
    <recommendedName>
        <fullName evidence="3">DUF5130 domain-containing protein</fullName>
    </recommendedName>
</protein>
<evidence type="ECO:0000313" key="1">
    <source>
        <dbReference type="EMBL" id="AGZ49795.1"/>
    </source>
</evidence>
<evidence type="ECO:0000313" key="2">
    <source>
        <dbReference type="Proteomes" id="UP000017786"/>
    </source>
</evidence>
<evidence type="ECO:0008006" key="3">
    <source>
        <dbReference type="Google" id="ProtNLM"/>
    </source>
</evidence>
<dbReference type="eggNOG" id="COG1512">
    <property type="taxonomic scope" value="Bacteria"/>
</dbReference>
<dbReference type="KEGG" id="mkn:MKAN_05485"/>
<dbReference type="InterPro" id="IPR033437">
    <property type="entry name" value="DUF5130"/>
</dbReference>
<sequence>MVRQSSRLEVAPVARGDVATIEPTDLPKGWVITSSGRISGVTEPGELSVHYPFPTKDLVALDDALVYSSRASRARFAVYLGDLGDDTATRAREILAKVPTPNDAVLIAVSPNQSAIEVVYGSALRGRGAESAAPLGVAAASSAFEQGHLIDGLISAIRVISAGISAA</sequence>
<dbReference type="Pfam" id="PF17174">
    <property type="entry name" value="DUF5130"/>
    <property type="match status" value="1"/>
</dbReference>
<gene>
    <name evidence="1" type="ORF">MKAN_05485</name>
</gene>
<dbReference type="HOGENOM" id="CLU_129852_0_0_11"/>
<dbReference type="Proteomes" id="UP000017786">
    <property type="component" value="Chromosome"/>
</dbReference>
<dbReference type="EMBL" id="CP006835">
    <property type="protein sequence ID" value="AGZ49795.1"/>
    <property type="molecule type" value="Genomic_DNA"/>
</dbReference>
<proteinExistence type="predicted"/>
<dbReference type="AlphaFoldDB" id="U5WP29"/>
<reference evidence="1 2" key="1">
    <citation type="submission" date="2013-10" db="EMBL/GenBank/DDBJ databases">
        <title>Genome sequence of Mycobacterium kansasii.</title>
        <authorList>
            <consortium name="McGill University Mycobacterium genome consortium"/>
            <person name="Veyrier F.J."/>
            <person name="Behr M.A."/>
        </authorList>
    </citation>
    <scope>NUCLEOTIDE SEQUENCE [LARGE SCALE GENOMIC DNA]</scope>
    <source>
        <strain evidence="1 2">ATCC 12478</strain>
    </source>
</reference>
<name>U5WP29_MYCKA</name>
<accession>U5WP29</accession>
<dbReference type="OrthoDB" id="3214027at2"/>
<organism evidence="1 2">
    <name type="scientific">Mycobacterium kansasii ATCC 12478</name>
    <dbReference type="NCBI Taxonomy" id="557599"/>
    <lineage>
        <taxon>Bacteria</taxon>
        <taxon>Bacillati</taxon>
        <taxon>Actinomycetota</taxon>
        <taxon>Actinomycetes</taxon>
        <taxon>Mycobacteriales</taxon>
        <taxon>Mycobacteriaceae</taxon>
        <taxon>Mycobacterium</taxon>
    </lineage>
</organism>